<dbReference type="InterPro" id="IPR050583">
    <property type="entry name" value="Mycobacterial_A85_antigen"/>
</dbReference>
<dbReference type="Pfam" id="PF00756">
    <property type="entry name" value="Esterase"/>
    <property type="match status" value="1"/>
</dbReference>
<dbReference type="PANTHER" id="PTHR48098">
    <property type="entry name" value="ENTEROCHELIN ESTERASE-RELATED"/>
    <property type="match status" value="1"/>
</dbReference>
<accession>A0A2S0VPV5</accession>
<dbReference type="SUPFAM" id="SSF53474">
    <property type="entry name" value="alpha/beta-Hydrolases"/>
    <property type="match status" value="1"/>
</dbReference>
<protein>
    <submittedName>
        <fullName evidence="1">Esterase</fullName>
    </submittedName>
</protein>
<dbReference type="RefSeq" id="WP_108602300.1">
    <property type="nucleotide sequence ID" value="NZ_CP026604.1"/>
</dbReference>
<gene>
    <name evidence="1" type="ORF">C2869_07175</name>
</gene>
<dbReference type="Proteomes" id="UP000244441">
    <property type="component" value="Chromosome"/>
</dbReference>
<dbReference type="PANTHER" id="PTHR48098:SF3">
    <property type="entry name" value="IRON(III) ENTEROBACTIN ESTERASE"/>
    <property type="match status" value="1"/>
</dbReference>
<reference evidence="1 2" key="1">
    <citation type="submission" date="2018-01" db="EMBL/GenBank/DDBJ databases">
        <title>Genome sequence of a Cantenovulum-like bacteria.</title>
        <authorList>
            <person name="Tan W.R."/>
            <person name="Lau N.-S."/>
            <person name="Go F."/>
            <person name="Amirul A.-A.A."/>
        </authorList>
    </citation>
    <scope>NUCLEOTIDE SEQUENCE [LARGE SCALE GENOMIC DNA]</scope>
    <source>
        <strain evidence="1 2">CCB-QB4</strain>
    </source>
</reference>
<evidence type="ECO:0000313" key="2">
    <source>
        <dbReference type="Proteomes" id="UP000244441"/>
    </source>
</evidence>
<dbReference type="EMBL" id="CP026604">
    <property type="protein sequence ID" value="AWB66229.1"/>
    <property type="molecule type" value="Genomic_DNA"/>
</dbReference>
<sequence length="242" mass="28924">MNREYHKWWSHNLERDMEMLVFGHAGAKVLVFPTRGGRFYEYENIRMVDRIRDKIESGKMQLFCVDSVDAESFYCFWAHPSGRIARHQQYEKYIVEEVVPFMNVQNPHYCTISHGCSLGAFHAANVAFRHPHLFQKLCAFSGRYDLTLQVEYFDDLLDGYYNDEVYFNTPTHFLPNLQCNDTLNNLKNMDIVMVIGEEDPFLENNKHLSQILHEKGIDHELHVWRERAHRGYYWRRMVTEYL</sequence>
<keyword evidence="2" id="KW-1185">Reference proteome</keyword>
<evidence type="ECO:0000313" key="1">
    <source>
        <dbReference type="EMBL" id="AWB66229.1"/>
    </source>
</evidence>
<dbReference type="OrthoDB" id="9775130at2"/>
<organism evidence="1 2">
    <name type="scientific">Saccharobesus litoralis</name>
    <dbReference type="NCBI Taxonomy" id="2172099"/>
    <lineage>
        <taxon>Bacteria</taxon>
        <taxon>Pseudomonadati</taxon>
        <taxon>Pseudomonadota</taxon>
        <taxon>Gammaproteobacteria</taxon>
        <taxon>Alteromonadales</taxon>
        <taxon>Alteromonadaceae</taxon>
        <taxon>Saccharobesus</taxon>
    </lineage>
</organism>
<name>A0A2S0VPV5_9ALTE</name>
<proteinExistence type="predicted"/>
<dbReference type="KEGG" id="cate:C2869_07175"/>
<dbReference type="Gene3D" id="3.40.50.1820">
    <property type="entry name" value="alpha/beta hydrolase"/>
    <property type="match status" value="1"/>
</dbReference>
<dbReference type="InterPro" id="IPR000801">
    <property type="entry name" value="Esterase-like"/>
</dbReference>
<dbReference type="InterPro" id="IPR029058">
    <property type="entry name" value="AB_hydrolase_fold"/>
</dbReference>
<dbReference type="AlphaFoldDB" id="A0A2S0VPV5"/>